<dbReference type="Gene3D" id="1.10.238.120">
    <property type="entry name" value="Jann4075-like"/>
    <property type="match status" value="1"/>
</dbReference>
<accession>A0A1G8N8S8</accession>
<evidence type="ECO:0000313" key="1">
    <source>
        <dbReference type="EMBL" id="SDI76699.1"/>
    </source>
</evidence>
<proteinExistence type="predicted"/>
<name>A0A1G8N8S8_9RHOB</name>
<reference evidence="1 2" key="1">
    <citation type="submission" date="2016-10" db="EMBL/GenBank/DDBJ databases">
        <authorList>
            <person name="de Groot N.N."/>
        </authorList>
    </citation>
    <scope>NUCLEOTIDE SEQUENCE [LARGE SCALE GENOMIC DNA]</scope>
    <source>
        <strain evidence="1 2">DSM 25294</strain>
    </source>
</reference>
<dbReference type="Proteomes" id="UP000199382">
    <property type="component" value="Unassembled WGS sequence"/>
</dbReference>
<dbReference type="OrthoDB" id="9812542at2"/>
<dbReference type="EMBL" id="FNEK01000007">
    <property type="protein sequence ID" value="SDI76699.1"/>
    <property type="molecule type" value="Genomic_DNA"/>
</dbReference>
<dbReference type="InterPro" id="IPR021274">
    <property type="entry name" value="DUF2853"/>
</dbReference>
<keyword evidence="2" id="KW-1185">Reference proteome</keyword>
<gene>
    <name evidence="1" type="ORF">SAMN04488026_10073</name>
</gene>
<protein>
    <recommendedName>
        <fullName evidence="3">DUF2853 domain-containing protein</fullName>
    </recommendedName>
</protein>
<dbReference type="Pfam" id="PF11015">
    <property type="entry name" value="DUF2853"/>
    <property type="match status" value="1"/>
</dbReference>
<sequence>MSKRDELIAKYADDLKNKCGMEPDMDLLTKVTIGCGPSIYNADSSTVASSQESELETVKNNFLIKKLGLSDGPDLDAGIAKAVETYGSGERNKYRAVFYYLLVKQFGKESVYS</sequence>
<organism evidence="1 2">
    <name type="scientific">Aliiruegeria lutimaris</name>
    <dbReference type="NCBI Taxonomy" id="571298"/>
    <lineage>
        <taxon>Bacteria</taxon>
        <taxon>Pseudomonadati</taxon>
        <taxon>Pseudomonadota</taxon>
        <taxon>Alphaproteobacteria</taxon>
        <taxon>Rhodobacterales</taxon>
        <taxon>Roseobacteraceae</taxon>
        <taxon>Aliiruegeria</taxon>
    </lineage>
</organism>
<dbReference type="RefSeq" id="WP_093150747.1">
    <property type="nucleotide sequence ID" value="NZ_FNEK01000007.1"/>
</dbReference>
<evidence type="ECO:0008006" key="3">
    <source>
        <dbReference type="Google" id="ProtNLM"/>
    </source>
</evidence>
<evidence type="ECO:0000313" key="2">
    <source>
        <dbReference type="Proteomes" id="UP000199382"/>
    </source>
</evidence>
<dbReference type="SUPFAM" id="SSF158587">
    <property type="entry name" value="Jann4075-like"/>
    <property type="match status" value="1"/>
</dbReference>
<dbReference type="InterPro" id="IPR023154">
    <property type="entry name" value="Jann4075-like_sf"/>
</dbReference>
<dbReference type="AlphaFoldDB" id="A0A1G8N8S8"/>
<dbReference type="STRING" id="571298.SAMN04488026_10073"/>